<dbReference type="PATRIC" id="fig|1003195.11.peg.4760"/>
<evidence type="ECO:0000313" key="2">
    <source>
        <dbReference type="Proteomes" id="UP000007842"/>
    </source>
</evidence>
<dbReference type="Proteomes" id="UP000007842">
    <property type="component" value="Chromosome"/>
</dbReference>
<sequence>MLPDIATGLVTSAIGAGCGWLWERAKGRRTVNRRAAFFGVRPGEHCLIVLGAKHDAPRAAAYRDVRTVVELARLTGELGCDITLETGDFRGGNGDRTEFCVGGPLPGANPRTAGHLATHLPGVVVHGFDAADPDPAAIEVGGRTYRCRRGDEEYALVARFTPAESARPVFLIAGQTSMANLAAVHFLRREHARLAGRLSSAERFCALIKVSGVGTYAYHHAELEAEVTAAAFAR</sequence>
<name>F8JUL9_STREN</name>
<protein>
    <submittedName>
        <fullName evidence="1">Secreted protein</fullName>
    </submittedName>
</protein>
<reference evidence="2" key="1">
    <citation type="submission" date="2011-12" db="EMBL/GenBank/DDBJ databases">
        <title>Complete genome sequence of Streptomyces cattleya strain DSM 46488.</title>
        <authorList>
            <person name="Ou H.-Y."/>
            <person name="Li P."/>
            <person name="Zhao C."/>
            <person name="O'Hagan D."/>
            <person name="Deng Z."/>
        </authorList>
    </citation>
    <scope>NUCLEOTIDE SEQUENCE [LARGE SCALE GENOMIC DNA]</scope>
    <source>
        <strain evidence="2">ATCC 35852 / DSM 46488 / JCM 4925 / NBRC 14057 / NRRL 8057</strain>
    </source>
</reference>
<accession>F8JUL9</accession>
<dbReference type="AlphaFoldDB" id="F8JUL9"/>
<evidence type="ECO:0000313" key="1">
    <source>
        <dbReference type="EMBL" id="AEW95651.1"/>
    </source>
</evidence>
<dbReference type="EMBL" id="CP003219">
    <property type="protein sequence ID" value="AEW95651.1"/>
    <property type="molecule type" value="Genomic_DNA"/>
</dbReference>
<dbReference type="KEGG" id="sct:SCAT_3283"/>
<dbReference type="STRING" id="1003195.SCATT_32800"/>
<dbReference type="HOGENOM" id="CLU_096814_0_0_11"/>
<organism evidence="1 2">
    <name type="scientific">Streptantibioticus cattleyicolor (strain ATCC 35852 / DSM 46488 / JCM 4925 / NBRC 14057 / NRRL 8057)</name>
    <name type="common">Streptomyces cattleya</name>
    <dbReference type="NCBI Taxonomy" id="1003195"/>
    <lineage>
        <taxon>Bacteria</taxon>
        <taxon>Bacillati</taxon>
        <taxon>Actinomycetota</taxon>
        <taxon>Actinomycetes</taxon>
        <taxon>Kitasatosporales</taxon>
        <taxon>Streptomycetaceae</taxon>
        <taxon>Streptantibioticus</taxon>
    </lineage>
</organism>
<accession>G8X2R0</accession>
<proteinExistence type="predicted"/>
<dbReference type="eggNOG" id="ENOG5033RJG">
    <property type="taxonomic scope" value="Bacteria"/>
</dbReference>
<dbReference type="OrthoDB" id="3463587at2"/>
<keyword evidence="2" id="KW-1185">Reference proteome</keyword>
<gene>
    <name evidence="1" type="ordered locus">SCATT_32800</name>
</gene>
<dbReference type="KEGG" id="scy:SCATT_32800"/>
<dbReference type="RefSeq" id="WP_014144013.1">
    <property type="nucleotide sequence ID" value="NC_016111.1"/>
</dbReference>